<keyword evidence="1" id="KW-0472">Membrane</keyword>
<dbReference type="EMBL" id="JBHSDK010000058">
    <property type="protein sequence ID" value="MFC4337689.1"/>
    <property type="molecule type" value="Genomic_DNA"/>
</dbReference>
<organism evidence="2 3">
    <name type="scientific">Salininema proteolyticum</name>
    <dbReference type="NCBI Taxonomy" id="1607685"/>
    <lineage>
        <taxon>Bacteria</taxon>
        <taxon>Bacillati</taxon>
        <taxon>Actinomycetota</taxon>
        <taxon>Actinomycetes</taxon>
        <taxon>Glycomycetales</taxon>
        <taxon>Glycomycetaceae</taxon>
        <taxon>Salininema</taxon>
    </lineage>
</organism>
<keyword evidence="1" id="KW-0812">Transmembrane</keyword>
<evidence type="ECO:0000313" key="3">
    <source>
        <dbReference type="Proteomes" id="UP001595823"/>
    </source>
</evidence>
<dbReference type="RefSeq" id="WP_380624929.1">
    <property type="nucleotide sequence ID" value="NZ_JBHSDK010000058.1"/>
</dbReference>
<reference evidence="3" key="1">
    <citation type="journal article" date="2019" name="Int. J. Syst. Evol. Microbiol.">
        <title>The Global Catalogue of Microorganisms (GCM) 10K type strain sequencing project: providing services to taxonomists for standard genome sequencing and annotation.</title>
        <authorList>
            <consortium name="The Broad Institute Genomics Platform"/>
            <consortium name="The Broad Institute Genome Sequencing Center for Infectious Disease"/>
            <person name="Wu L."/>
            <person name="Ma J."/>
        </authorList>
    </citation>
    <scope>NUCLEOTIDE SEQUENCE [LARGE SCALE GENOMIC DNA]</scope>
    <source>
        <strain evidence="3">IBRC-M 10908</strain>
    </source>
</reference>
<feature type="transmembrane region" description="Helical" evidence="1">
    <location>
        <begin position="34"/>
        <end position="53"/>
    </location>
</feature>
<evidence type="ECO:0000313" key="2">
    <source>
        <dbReference type="EMBL" id="MFC4337689.1"/>
    </source>
</evidence>
<keyword evidence="1" id="KW-1133">Transmembrane helix</keyword>
<comment type="caution">
    <text evidence="2">The sequence shown here is derived from an EMBL/GenBank/DDBJ whole genome shotgun (WGS) entry which is preliminary data.</text>
</comment>
<name>A0ABV8U3L2_9ACTN</name>
<keyword evidence="3" id="KW-1185">Reference proteome</keyword>
<protein>
    <recommendedName>
        <fullName evidence="4">PH domain-containing protein</fullName>
    </recommendedName>
</protein>
<dbReference type="Proteomes" id="UP001595823">
    <property type="component" value="Unassembled WGS sequence"/>
</dbReference>
<evidence type="ECO:0000256" key="1">
    <source>
        <dbReference type="SAM" id="Phobius"/>
    </source>
</evidence>
<accession>A0ABV8U3L2</accession>
<gene>
    <name evidence="2" type="ORF">ACFPET_21070</name>
</gene>
<evidence type="ECO:0008006" key="4">
    <source>
        <dbReference type="Google" id="ProtNLM"/>
    </source>
</evidence>
<proteinExistence type="predicted"/>
<sequence length="176" mass="20414">MWIFNKARPMFVLRYCFFQILTLAMAVFDPSGEAFAPWPWGIAAAVVFVYGAPRALRFWPVARFSADGITLIPQFWGRPITVSWQDVEGIDLVRQVKHGRGGTVHWVHVAVRRRPRVLPDADRQAARELFDLLNRRSGDKLRKRAVWTVCWWTMANAEEFTAKMRAFRKQVPVKTI</sequence>
<feature type="transmembrane region" description="Helical" evidence="1">
    <location>
        <begin position="12"/>
        <end position="28"/>
    </location>
</feature>